<proteinExistence type="predicted"/>
<gene>
    <name evidence="1" type="ORF">SKAU_G00294100</name>
</gene>
<dbReference type="EMBL" id="JAINUF010000012">
    <property type="protein sequence ID" value="KAJ8345217.1"/>
    <property type="molecule type" value="Genomic_DNA"/>
</dbReference>
<evidence type="ECO:0000313" key="2">
    <source>
        <dbReference type="Proteomes" id="UP001152622"/>
    </source>
</evidence>
<organism evidence="1 2">
    <name type="scientific">Synaphobranchus kaupii</name>
    <name type="common">Kaup's arrowtooth eel</name>
    <dbReference type="NCBI Taxonomy" id="118154"/>
    <lineage>
        <taxon>Eukaryota</taxon>
        <taxon>Metazoa</taxon>
        <taxon>Chordata</taxon>
        <taxon>Craniata</taxon>
        <taxon>Vertebrata</taxon>
        <taxon>Euteleostomi</taxon>
        <taxon>Actinopterygii</taxon>
        <taxon>Neopterygii</taxon>
        <taxon>Teleostei</taxon>
        <taxon>Anguilliformes</taxon>
        <taxon>Synaphobranchidae</taxon>
        <taxon>Synaphobranchus</taxon>
    </lineage>
</organism>
<dbReference type="Pfam" id="PF15299">
    <property type="entry name" value="ALS2CR8"/>
    <property type="match status" value="1"/>
</dbReference>
<reference evidence="1" key="1">
    <citation type="journal article" date="2023" name="Science">
        <title>Genome structures resolve the early diversification of teleost fishes.</title>
        <authorList>
            <person name="Parey E."/>
            <person name="Louis A."/>
            <person name="Montfort J."/>
            <person name="Bouchez O."/>
            <person name="Roques C."/>
            <person name="Iampietro C."/>
            <person name="Lluch J."/>
            <person name="Castinel A."/>
            <person name="Donnadieu C."/>
            <person name="Desvignes T."/>
            <person name="Floi Bucao C."/>
            <person name="Jouanno E."/>
            <person name="Wen M."/>
            <person name="Mejri S."/>
            <person name="Dirks R."/>
            <person name="Jansen H."/>
            <person name="Henkel C."/>
            <person name="Chen W.J."/>
            <person name="Zahm M."/>
            <person name="Cabau C."/>
            <person name="Klopp C."/>
            <person name="Thompson A.W."/>
            <person name="Robinson-Rechavi M."/>
            <person name="Braasch I."/>
            <person name="Lecointre G."/>
            <person name="Bobe J."/>
            <person name="Postlethwait J.H."/>
            <person name="Berthelot C."/>
            <person name="Roest Crollius H."/>
            <person name="Guiguen Y."/>
        </authorList>
    </citation>
    <scope>NUCLEOTIDE SEQUENCE</scope>
    <source>
        <strain evidence="1">WJC10195</strain>
    </source>
</reference>
<protein>
    <submittedName>
        <fullName evidence="1">Uncharacterized protein</fullName>
    </submittedName>
</protein>
<dbReference type="PANTHER" id="PTHR47456">
    <property type="entry name" value="PHD-TYPE DOMAIN-CONTAINING PROTEIN"/>
    <property type="match status" value="1"/>
</dbReference>
<dbReference type="InterPro" id="IPR029309">
    <property type="entry name" value="CaRF"/>
</dbReference>
<dbReference type="OrthoDB" id="5984937at2759"/>
<dbReference type="AlphaFoldDB" id="A0A9Q1EUC0"/>
<sequence>MSKMIKFDNSADLDYFIKGVEEESQTKFITFTVDRHYNDKDWLPLPAKRVYWQWAGGSGMPAIEFNGTPFMFVGSKRLVCHQGKDLALAHKRRYAEEKAKKMMVDHSFCSQRALWQDTKKVGCPAAISITKIATFPKFKADEEILSREKIKKTASKILRRALERDPIVWETCYVVTHQSAHAGHAIGEMANWRSSDHLCS</sequence>
<name>A0A9Q1EUC0_SYNKA</name>
<dbReference type="GO" id="GO:0003700">
    <property type="term" value="F:DNA-binding transcription factor activity"/>
    <property type="evidence" value="ECO:0007669"/>
    <property type="project" value="InterPro"/>
</dbReference>
<evidence type="ECO:0000313" key="1">
    <source>
        <dbReference type="EMBL" id="KAJ8345217.1"/>
    </source>
</evidence>
<dbReference type="Proteomes" id="UP001152622">
    <property type="component" value="Chromosome 12"/>
</dbReference>
<accession>A0A9Q1EUC0</accession>
<keyword evidence="2" id="KW-1185">Reference proteome</keyword>
<comment type="caution">
    <text evidence="1">The sequence shown here is derived from an EMBL/GenBank/DDBJ whole genome shotgun (WGS) entry which is preliminary data.</text>
</comment>